<organism evidence="2 3">
    <name type="scientific">Pontibacter saemangeumensis</name>
    <dbReference type="NCBI Taxonomy" id="1084525"/>
    <lineage>
        <taxon>Bacteria</taxon>
        <taxon>Pseudomonadati</taxon>
        <taxon>Bacteroidota</taxon>
        <taxon>Cytophagia</taxon>
        <taxon>Cytophagales</taxon>
        <taxon>Hymenobacteraceae</taxon>
        <taxon>Pontibacter</taxon>
    </lineage>
</organism>
<reference evidence="3" key="1">
    <citation type="journal article" date="2019" name="Int. J. Syst. Evol. Microbiol.">
        <title>The Global Catalogue of Microorganisms (GCM) 10K type strain sequencing project: providing services to taxonomists for standard genome sequencing and annotation.</title>
        <authorList>
            <consortium name="The Broad Institute Genomics Platform"/>
            <consortium name="The Broad Institute Genome Sequencing Center for Infectious Disease"/>
            <person name="Wu L."/>
            <person name="Ma J."/>
        </authorList>
    </citation>
    <scope>NUCLEOTIDE SEQUENCE [LARGE SCALE GENOMIC DNA]</scope>
    <source>
        <strain evidence="3">JCM 17926</strain>
    </source>
</reference>
<evidence type="ECO:0000313" key="2">
    <source>
        <dbReference type="EMBL" id="GAA4437607.1"/>
    </source>
</evidence>
<proteinExistence type="predicted"/>
<protein>
    <submittedName>
        <fullName evidence="2">Metallophosphoesterase family protein</fullName>
    </submittedName>
</protein>
<dbReference type="InterPro" id="IPR050126">
    <property type="entry name" value="Ap4A_hydrolase"/>
</dbReference>
<dbReference type="Pfam" id="PF00149">
    <property type="entry name" value="Metallophos"/>
    <property type="match status" value="1"/>
</dbReference>
<dbReference type="PANTHER" id="PTHR42850">
    <property type="entry name" value="METALLOPHOSPHOESTERASE"/>
    <property type="match status" value="1"/>
</dbReference>
<gene>
    <name evidence="2" type="ORF">GCM10023188_31990</name>
</gene>
<dbReference type="Gene3D" id="3.60.21.10">
    <property type="match status" value="1"/>
</dbReference>
<sequence length="247" mass="28159">MKRFVMSDSHGAYEALVQCIERSGFDSEEDTLFFLGDVVDGWPETMESVDLLLSIKNLVYLLGNHDQWALKYYSGQMSGAGDELYLWLTQGGDATVKSYGARKPMPAAHLELLRNAKPYHITDDHILLVHAGFDMAKPIEETATDYLIWSRDFVKDCYHQFKKQQLMHMAPYKEVYIGHTPTLSLDRSQTLPLQMGNVTLMDTGAAFSGLLSIQDIDSKQVWQSDMVMRLYPNHKGRNGMSWNELHD</sequence>
<comment type="caution">
    <text evidence="2">The sequence shown here is derived from an EMBL/GenBank/DDBJ whole genome shotgun (WGS) entry which is preliminary data.</text>
</comment>
<name>A0ABP8LWW0_9BACT</name>
<evidence type="ECO:0000313" key="3">
    <source>
        <dbReference type="Proteomes" id="UP001500552"/>
    </source>
</evidence>
<dbReference type="Proteomes" id="UP001500552">
    <property type="component" value="Unassembled WGS sequence"/>
</dbReference>
<dbReference type="InterPro" id="IPR004843">
    <property type="entry name" value="Calcineurin-like_PHP"/>
</dbReference>
<dbReference type="SUPFAM" id="SSF56300">
    <property type="entry name" value="Metallo-dependent phosphatases"/>
    <property type="match status" value="1"/>
</dbReference>
<feature type="domain" description="Calcineurin-like phosphoesterase" evidence="1">
    <location>
        <begin position="2"/>
        <end position="157"/>
    </location>
</feature>
<dbReference type="InterPro" id="IPR029052">
    <property type="entry name" value="Metallo-depent_PP-like"/>
</dbReference>
<evidence type="ECO:0000259" key="1">
    <source>
        <dbReference type="Pfam" id="PF00149"/>
    </source>
</evidence>
<dbReference type="EMBL" id="BAABHC010000016">
    <property type="protein sequence ID" value="GAA4437607.1"/>
    <property type="molecule type" value="Genomic_DNA"/>
</dbReference>
<accession>A0ABP8LWW0</accession>
<keyword evidence="3" id="KW-1185">Reference proteome</keyword>
<dbReference type="PANTHER" id="PTHR42850:SF4">
    <property type="entry name" value="ZINC-DEPENDENT ENDOPOLYPHOSPHATASE"/>
    <property type="match status" value="1"/>
</dbReference>